<proteinExistence type="predicted"/>
<sequence>MPKHCCDQMQEQIDNKCAEHSSPYECPDCLVNYSPVFNEYRIIVHDGGSSSITIAFCPWCGAHLPESLRDRWFEELESLGFDDPFAQDIPEKYKTNEWYSI</sequence>
<dbReference type="Proteomes" id="UP000620127">
    <property type="component" value="Unassembled WGS sequence"/>
</dbReference>
<dbReference type="RefSeq" id="WP_189345342.1">
    <property type="nucleotide sequence ID" value="NZ_BMYT01000002.1"/>
</dbReference>
<dbReference type="InterPro" id="IPR053918">
    <property type="entry name" value="DUF6980"/>
</dbReference>
<gene>
    <name evidence="2" type="ORF">GCM10011282_14030</name>
</gene>
<dbReference type="EMBL" id="BMYT01000002">
    <property type="protein sequence ID" value="GGX09022.1"/>
    <property type="molecule type" value="Genomic_DNA"/>
</dbReference>
<evidence type="ECO:0000313" key="3">
    <source>
        <dbReference type="Proteomes" id="UP000620127"/>
    </source>
</evidence>
<protein>
    <recommendedName>
        <fullName evidence="1">DUF6980 domain-containing protein</fullName>
    </recommendedName>
</protein>
<comment type="caution">
    <text evidence="2">The sequence shown here is derived from an EMBL/GenBank/DDBJ whole genome shotgun (WGS) entry which is preliminary data.</text>
</comment>
<feature type="domain" description="DUF6980" evidence="1">
    <location>
        <begin position="3"/>
        <end position="100"/>
    </location>
</feature>
<keyword evidence="3" id="KW-1185">Reference proteome</keyword>
<accession>A0ABQ2XBQ0</accession>
<evidence type="ECO:0000259" key="1">
    <source>
        <dbReference type="Pfam" id="PF22400"/>
    </source>
</evidence>
<name>A0ABQ2XBQ0_9BURK</name>
<reference evidence="3" key="1">
    <citation type="journal article" date="2019" name="Int. J. Syst. Evol. Microbiol.">
        <title>The Global Catalogue of Microorganisms (GCM) 10K type strain sequencing project: providing services to taxonomists for standard genome sequencing and annotation.</title>
        <authorList>
            <consortium name="The Broad Institute Genomics Platform"/>
            <consortium name="The Broad Institute Genome Sequencing Center for Infectious Disease"/>
            <person name="Wu L."/>
            <person name="Ma J."/>
        </authorList>
    </citation>
    <scope>NUCLEOTIDE SEQUENCE [LARGE SCALE GENOMIC DNA]</scope>
    <source>
        <strain evidence="3">KCTC 23916</strain>
    </source>
</reference>
<dbReference type="Pfam" id="PF22400">
    <property type="entry name" value="DUF6980"/>
    <property type="match status" value="1"/>
</dbReference>
<evidence type="ECO:0000313" key="2">
    <source>
        <dbReference type="EMBL" id="GGX09022.1"/>
    </source>
</evidence>
<organism evidence="2 3">
    <name type="scientific">Undibacterium macrobrachii</name>
    <dbReference type="NCBI Taxonomy" id="1119058"/>
    <lineage>
        <taxon>Bacteria</taxon>
        <taxon>Pseudomonadati</taxon>
        <taxon>Pseudomonadota</taxon>
        <taxon>Betaproteobacteria</taxon>
        <taxon>Burkholderiales</taxon>
        <taxon>Oxalobacteraceae</taxon>
        <taxon>Undibacterium</taxon>
    </lineage>
</organism>